<dbReference type="AlphaFoldDB" id="A0A2T5C6P1"/>
<dbReference type="Proteomes" id="UP000243525">
    <property type="component" value="Unassembled WGS sequence"/>
</dbReference>
<sequence length="45" mass="5210">MLIGNKTDLEHAALFPNHLINQYSYLKIITEPTKQLWLLAQKTSL</sequence>
<dbReference type="EMBL" id="QAAD01000001">
    <property type="protein sequence ID" value="PTN10596.1"/>
    <property type="molecule type" value="Genomic_DNA"/>
</dbReference>
<name>A0A2T5C6P1_9BACT</name>
<evidence type="ECO:0000313" key="1">
    <source>
        <dbReference type="EMBL" id="PTN10596.1"/>
    </source>
</evidence>
<comment type="caution">
    <text evidence="1">The sequence shown here is derived from an EMBL/GenBank/DDBJ whole genome shotgun (WGS) entry which is preliminary data.</text>
</comment>
<reference evidence="1 2" key="1">
    <citation type="submission" date="2018-04" db="EMBL/GenBank/DDBJ databases">
        <title>Genomic Encyclopedia of Archaeal and Bacterial Type Strains, Phase II (KMG-II): from individual species to whole genera.</title>
        <authorList>
            <person name="Goeker M."/>
        </authorList>
    </citation>
    <scope>NUCLEOTIDE SEQUENCE [LARGE SCALE GENOMIC DNA]</scope>
    <source>
        <strain evidence="1 2">DSM 28823</strain>
    </source>
</reference>
<organism evidence="1 2">
    <name type="scientific">Mangrovibacterium marinum</name>
    <dbReference type="NCBI Taxonomy" id="1639118"/>
    <lineage>
        <taxon>Bacteria</taxon>
        <taxon>Pseudomonadati</taxon>
        <taxon>Bacteroidota</taxon>
        <taxon>Bacteroidia</taxon>
        <taxon>Marinilabiliales</taxon>
        <taxon>Prolixibacteraceae</taxon>
        <taxon>Mangrovibacterium</taxon>
    </lineage>
</organism>
<accession>A0A2T5C6P1</accession>
<protein>
    <submittedName>
        <fullName evidence="1">Uncharacterized protein</fullName>
    </submittedName>
</protein>
<evidence type="ECO:0000313" key="2">
    <source>
        <dbReference type="Proteomes" id="UP000243525"/>
    </source>
</evidence>
<gene>
    <name evidence="1" type="ORF">C8N47_101246</name>
</gene>
<keyword evidence="2" id="KW-1185">Reference proteome</keyword>
<proteinExistence type="predicted"/>